<dbReference type="GO" id="GO:0034220">
    <property type="term" value="P:monoatomic ion transmembrane transport"/>
    <property type="evidence" value="ECO:0007669"/>
    <property type="project" value="UniProtKB-KW"/>
</dbReference>
<keyword evidence="6" id="KW-0407">Ion channel</keyword>
<gene>
    <name evidence="8" type="ORF">OXX778_LOCUS12116</name>
</gene>
<keyword evidence="5" id="KW-0325">Glycoprotein</keyword>
<reference evidence="8" key="1">
    <citation type="submission" date="2021-02" db="EMBL/GenBank/DDBJ databases">
        <authorList>
            <person name="Nowell W R."/>
        </authorList>
    </citation>
    <scope>NUCLEOTIDE SEQUENCE</scope>
    <source>
        <strain evidence="8">Ploen Becks lab</strain>
    </source>
</reference>
<dbReference type="EMBL" id="CAJNOC010002145">
    <property type="protein sequence ID" value="CAF0915274.1"/>
    <property type="molecule type" value="Genomic_DNA"/>
</dbReference>
<evidence type="ECO:0000256" key="5">
    <source>
        <dbReference type="ARBA" id="ARBA00023180"/>
    </source>
</evidence>
<evidence type="ECO:0000256" key="3">
    <source>
        <dbReference type="ARBA" id="ARBA00023043"/>
    </source>
</evidence>
<feature type="transmembrane region" description="Helical" evidence="7">
    <location>
        <begin position="319"/>
        <end position="337"/>
    </location>
</feature>
<dbReference type="PANTHER" id="PTHR47143">
    <property type="entry name" value="TRANSIENT RECEPTOR POTENTIAL CATION CHANNEL PROTEIN PAINLESS"/>
    <property type="match status" value="1"/>
</dbReference>
<name>A0A814AQ48_9BILA</name>
<feature type="transmembrane region" description="Helical" evidence="7">
    <location>
        <begin position="379"/>
        <end position="401"/>
    </location>
</feature>
<feature type="transmembrane region" description="Helical" evidence="7">
    <location>
        <begin position="287"/>
        <end position="307"/>
    </location>
</feature>
<protein>
    <recommendedName>
        <fullName evidence="10">Ion transport domain-containing protein</fullName>
    </recommendedName>
</protein>
<feature type="transmembrane region" description="Helical" evidence="7">
    <location>
        <begin position="344"/>
        <end position="367"/>
    </location>
</feature>
<dbReference type="Proteomes" id="UP000663879">
    <property type="component" value="Unassembled WGS sequence"/>
</dbReference>
<evidence type="ECO:0008006" key="10">
    <source>
        <dbReference type="Google" id="ProtNLM"/>
    </source>
</evidence>
<dbReference type="InterPro" id="IPR052076">
    <property type="entry name" value="TRP_cation_channel"/>
</dbReference>
<keyword evidence="7" id="KW-0812">Transmembrane</keyword>
<keyword evidence="2" id="KW-0677">Repeat</keyword>
<evidence type="ECO:0000256" key="6">
    <source>
        <dbReference type="ARBA" id="ARBA00023303"/>
    </source>
</evidence>
<keyword evidence="7" id="KW-0472">Membrane</keyword>
<keyword evidence="3" id="KW-0040">ANK repeat</keyword>
<evidence type="ECO:0000256" key="4">
    <source>
        <dbReference type="ARBA" id="ARBA00023065"/>
    </source>
</evidence>
<dbReference type="GO" id="GO:0022857">
    <property type="term" value="F:transmembrane transporter activity"/>
    <property type="evidence" value="ECO:0007669"/>
    <property type="project" value="TreeGrafter"/>
</dbReference>
<accession>A0A814AQ48</accession>
<evidence type="ECO:0000256" key="1">
    <source>
        <dbReference type="ARBA" id="ARBA00022448"/>
    </source>
</evidence>
<feature type="transmembrane region" description="Helical" evidence="7">
    <location>
        <begin position="422"/>
        <end position="441"/>
    </location>
</feature>
<comment type="caution">
    <text evidence="8">The sequence shown here is derived from an EMBL/GenBank/DDBJ whole genome shotgun (WGS) entry which is preliminary data.</text>
</comment>
<proteinExistence type="predicted"/>
<dbReference type="OrthoDB" id="1661883at2759"/>
<evidence type="ECO:0000256" key="7">
    <source>
        <dbReference type="SAM" id="Phobius"/>
    </source>
</evidence>
<keyword evidence="1" id="KW-0813">Transport</keyword>
<sequence length="574" mass="68644">MSNKLFNPAEKSKILTDEELEKLKLIEKTRIDEKDINDLIKKEFNFKIFDNDNLIYDNYKKLEFDKFRKLFKNSKLVELIFKYYIECDRYGDLFYFVLDGILNDSESFYEYDYEKIFMIILRAFKDRFSKGFCKFFEEYHSNIEENETNNSKSKYSKYGDFFERELHSKFLNKTFSFHNIDEFFGKIAWKLINNKWLDAIELFFDTCSIELDKDVSFFILIPIETEINYIFPRKSNENESKKISWFKHYRDNMHPLYKIRKLDSEKILSHNLVSIGIHEKWFYFGRFLYTIELLLFVAFLVFFSLNANKLYKDYSKPDWFEWPALAFVILFLIYEIFEIIILKTYYFFAFFNFFEWITYILCLLALLTPMKNSSGESNINFKTSVYSFSLLSAYLCFILRWERSILIGTYVYAFRKILIKTFRASPLVLIMFVGFYNSILVRSRFESEVGKERTNNEIGVFDVYLSNSIIETLLMFLGNIKVEKFGLGTVGVDSITFINYLLLNAFIILIPIFLFNLFIGIAVDEVSDILQKGTFHILKVTNSKWDVNHRWKLNGKNEIKQIDIPPVVIVEDLK</sequence>
<keyword evidence="7" id="KW-1133">Transmembrane helix</keyword>
<feature type="transmembrane region" description="Helical" evidence="7">
    <location>
        <begin position="501"/>
        <end position="523"/>
    </location>
</feature>
<dbReference type="PANTHER" id="PTHR47143:SF1">
    <property type="entry name" value="ION_TRANS DOMAIN-CONTAINING PROTEIN"/>
    <property type="match status" value="1"/>
</dbReference>
<evidence type="ECO:0000313" key="8">
    <source>
        <dbReference type="EMBL" id="CAF0915274.1"/>
    </source>
</evidence>
<feature type="transmembrane region" description="Helical" evidence="7">
    <location>
        <begin position="461"/>
        <end position="480"/>
    </location>
</feature>
<dbReference type="GO" id="GO:1902495">
    <property type="term" value="C:transmembrane transporter complex"/>
    <property type="evidence" value="ECO:0007669"/>
    <property type="project" value="TreeGrafter"/>
</dbReference>
<evidence type="ECO:0000256" key="2">
    <source>
        <dbReference type="ARBA" id="ARBA00022737"/>
    </source>
</evidence>
<keyword evidence="9" id="KW-1185">Reference proteome</keyword>
<keyword evidence="4" id="KW-0406">Ion transport</keyword>
<dbReference type="AlphaFoldDB" id="A0A814AQ48"/>
<evidence type="ECO:0000313" key="9">
    <source>
        <dbReference type="Proteomes" id="UP000663879"/>
    </source>
</evidence>
<organism evidence="8 9">
    <name type="scientific">Brachionus calyciflorus</name>
    <dbReference type="NCBI Taxonomy" id="104777"/>
    <lineage>
        <taxon>Eukaryota</taxon>
        <taxon>Metazoa</taxon>
        <taxon>Spiralia</taxon>
        <taxon>Gnathifera</taxon>
        <taxon>Rotifera</taxon>
        <taxon>Eurotatoria</taxon>
        <taxon>Monogononta</taxon>
        <taxon>Pseudotrocha</taxon>
        <taxon>Ploima</taxon>
        <taxon>Brachionidae</taxon>
        <taxon>Brachionus</taxon>
    </lineage>
</organism>